<protein>
    <submittedName>
        <fullName evidence="2">Uncharacterized protein</fullName>
    </submittedName>
</protein>
<reference evidence="2 3" key="1">
    <citation type="submission" date="2023-03" db="EMBL/GenBank/DDBJ databases">
        <title>High-quality genome of Scylla paramamosain provides insights in environmental adaptation.</title>
        <authorList>
            <person name="Zhang L."/>
        </authorList>
    </citation>
    <scope>NUCLEOTIDE SEQUENCE [LARGE SCALE GENOMIC DNA]</scope>
    <source>
        <strain evidence="2">LZ_2023a</strain>
        <tissue evidence="2">Muscle</tissue>
    </source>
</reference>
<evidence type="ECO:0000313" key="2">
    <source>
        <dbReference type="EMBL" id="KAK8400726.1"/>
    </source>
</evidence>
<dbReference type="EMBL" id="JARAKH010000009">
    <property type="protein sequence ID" value="KAK8400726.1"/>
    <property type="molecule type" value="Genomic_DNA"/>
</dbReference>
<comment type="caution">
    <text evidence="2">The sequence shown here is derived from an EMBL/GenBank/DDBJ whole genome shotgun (WGS) entry which is preliminary data.</text>
</comment>
<feature type="region of interest" description="Disordered" evidence="1">
    <location>
        <begin position="123"/>
        <end position="149"/>
    </location>
</feature>
<dbReference type="AlphaFoldDB" id="A0AAW0ULH2"/>
<keyword evidence="3" id="KW-1185">Reference proteome</keyword>
<accession>A0AAW0ULH2</accession>
<gene>
    <name evidence="2" type="ORF">O3P69_002494</name>
</gene>
<evidence type="ECO:0000256" key="1">
    <source>
        <dbReference type="SAM" id="MobiDB-lite"/>
    </source>
</evidence>
<evidence type="ECO:0000313" key="3">
    <source>
        <dbReference type="Proteomes" id="UP001487740"/>
    </source>
</evidence>
<organism evidence="2 3">
    <name type="scientific">Scylla paramamosain</name>
    <name type="common">Mud crab</name>
    <dbReference type="NCBI Taxonomy" id="85552"/>
    <lineage>
        <taxon>Eukaryota</taxon>
        <taxon>Metazoa</taxon>
        <taxon>Ecdysozoa</taxon>
        <taxon>Arthropoda</taxon>
        <taxon>Crustacea</taxon>
        <taxon>Multicrustacea</taxon>
        <taxon>Malacostraca</taxon>
        <taxon>Eumalacostraca</taxon>
        <taxon>Eucarida</taxon>
        <taxon>Decapoda</taxon>
        <taxon>Pleocyemata</taxon>
        <taxon>Brachyura</taxon>
        <taxon>Eubrachyura</taxon>
        <taxon>Portunoidea</taxon>
        <taxon>Portunidae</taxon>
        <taxon>Portuninae</taxon>
        <taxon>Scylla</taxon>
    </lineage>
</organism>
<sequence>MQGVSRGLVAALGQEGGVTGVVDLFLASALPPNHLLHALASHPPGRVRALVTEAGEQLVFGLREGGRARGAERVRKGTRWLYEAAWCWLPRWGGVFTRLQNRQMGRCIVLRAVVVAAALARESGAGPPCRKGPQGLRRQNPLGEGDERE</sequence>
<dbReference type="Proteomes" id="UP001487740">
    <property type="component" value="Unassembled WGS sequence"/>
</dbReference>
<name>A0AAW0ULH2_SCYPA</name>
<proteinExistence type="predicted"/>